<dbReference type="Proteomes" id="UP001159386">
    <property type="component" value="Unassembled WGS sequence"/>
</dbReference>
<evidence type="ECO:0000259" key="1">
    <source>
        <dbReference type="Pfam" id="PF18135"/>
    </source>
</evidence>
<gene>
    <name evidence="2" type="ORF">NWP22_09595</name>
</gene>
<protein>
    <recommendedName>
        <fullName evidence="1">Type ISP restriction-modification enzyme LLaBIII C-terminal specificity domain-containing protein</fullName>
    </recommendedName>
</protein>
<accession>A0ABT6KEZ7</accession>
<organism evidence="2 3">
    <name type="scientific">Anabaenopsis tanganyikae CS-531</name>
    <dbReference type="NCBI Taxonomy" id="2785304"/>
    <lineage>
        <taxon>Bacteria</taxon>
        <taxon>Bacillati</taxon>
        <taxon>Cyanobacteriota</taxon>
        <taxon>Cyanophyceae</taxon>
        <taxon>Nostocales</taxon>
        <taxon>Nodulariaceae</taxon>
        <taxon>Anabaenopsis</taxon>
        <taxon>Anabaenopsis tanganyikae</taxon>
    </lineage>
</organism>
<reference evidence="2 3" key="1">
    <citation type="journal article" date="2023" name="J. Phycol.">
        <title>Chrysosporum ovalisporum is synonymous with the true-branching cyanobacterium Umezakia natans (Nostocales/Aphanizomenonaceae).</title>
        <authorList>
            <person name="McGregor G.B."/>
            <person name="Sendall B.C."/>
            <person name="Niiyama Y."/>
            <person name="Tuji A."/>
            <person name="Willis A."/>
        </authorList>
    </citation>
    <scope>NUCLEOTIDE SEQUENCE [LARGE SCALE GENOMIC DNA]</scope>
    <source>
        <strain evidence="2 3">CS-531</strain>
    </source>
</reference>
<evidence type="ECO:0000313" key="2">
    <source>
        <dbReference type="EMBL" id="MDH6106115.1"/>
    </source>
</evidence>
<dbReference type="RefSeq" id="WP_280801783.1">
    <property type="nucleotide sequence ID" value="NZ_JANQDF010000091.1"/>
</dbReference>
<feature type="non-terminal residue" evidence="2">
    <location>
        <position position="1"/>
    </location>
</feature>
<feature type="domain" description="Type ISP restriction-modification enzyme LLaBIII C-terminal specificity" evidence="1">
    <location>
        <begin position="6"/>
        <end position="62"/>
    </location>
</feature>
<keyword evidence="3" id="KW-1185">Reference proteome</keyword>
<name>A0ABT6KEZ7_9CYAN</name>
<proteinExistence type="predicted"/>
<evidence type="ECO:0000313" key="3">
    <source>
        <dbReference type="Proteomes" id="UP001159386"/>
    </source>
</evidence>
<comment type="caution">
    <text evidence="2">The sequence shown here is derived from an EMBL/GenBank/DDBJ whole genome shotgun (WGS) entry which is preliminary data.</text>
</comment>
<dbReference type="EMBL" id="JANQDF010000091">
    <property type="protein sequence ID" value="MDH6106115.1"/>
    <property type="molecule type" value="Genomic_DNA"/>
</dbReference>
<dbReference type="InterPro" id="IPR041635">
    <property type="entry name" value="Type_ISP_LLaBIII_C"/>
</dbReference>
<dbReference type="Pfam" id="PF18135">
    <property type="entry name" value="Type_ISP_C"/>
    <property type="match status" value="1"/>
</dbReference>
<sequence>INKKGDKFTGVPEQVWNFYIGGYQVCQKWLKDRKGRTLNHEDILHYQRVVVALQETIKLMQLIDQTIPSFPVV</sequence>